<name>A0A5C5R9A3_9ACTN</name>
<proteinExistence type="predicted"/>
<keyword evidence="5" id="KW-1185">Reference proteome</keyword>
<dbReference type="SMART" id="SM00894">
    <property type="entry name" value="Excalibur"/>
    <property type="match status" value="1"/>
</dbReference>
<dbReference type="OrthoDB" id="5196645at2"/>
<accession>A0A5C5R9A3</accession>
<dbReference type="Pfam" id="PF07510">
    <property type="entry name" value="GmrSD_C"/>
    <property type="match status" value="1"/>
</dbReference>
<dbReference type="EMBL" id="VIGW01000006">
    <property type="protein sequence ID" value="TWS18913.1"/>
    <property type="molecule type" value="Genomic_DNA"/>
</dbReference>
<dbReference type="Pfam" id="PF05901">
    <property type="entry name" value="Excalibur"/>
    <property type="match status" value="1"/>
</dbReference>
<evidence type="ECO:0000259" key="3">
    <source>
        <dbReference type="SMART" id="SM00894"/>
    </source>
</evidence>
<sequence>MSNRCAVAVVLVAVALVAPPAASAEPPSAPIGASAAEAALTTLAVKGRAPKTGYARSQFGQAWSDDVTVEYGRNGCDTRNDILRRDLVNVQLKAGTNGCKVLAGSLRDPFTGSTVDLADVQIDHTVPLSDAWQKGAQQWTAEKRRDFANDPRNLRAVDGRANRQKGDGDAATWLPSNKAYRCDYAQQIVEVKRLYGLWVTQAEANALGRLLGDCGATPAPTAAPVAPPLPSAAAATAAPRPAVAASAGGYSNCAAARAAGAAPIYAGQPGYSRKLDRDGDGIACE</sequence>
<evidence type="ECO:0000313" key="4">
    <source>
        <dbReference type="EMBL" id="TWS18913.1"/>
    </source>
</evidence>
<evidence type="ECO:0000256" key="1">
    <source>
        <dbReference type="SAM" id="MobiDB-lite"/>
    </source>
</evidence>
<comment type="caution">
    <text evidence="4">The sequence shown here is derived from an EMBL/GenBank/DDBJ whole genome shotgun (WGS) entry which is preliminary data.</text>
</comment>
<evidence type="ECO:0000256" key="2">
    <source>
        <dbReference type="SAM" id="SignalP"/>
    </source>
</evidence>
<feature type="region of interest" description="Disordered" evidence="1">
    <location>
        <begin position="266"/>
        <end position="285"/>
    </location>
</feature>
<evidence type="ECO:0000313" key="5">
    <source>
        <dbReference type="Proteomes" id="UP000317291"/>
    </source>
</evidence>
<feature type="chain" id="PRO_5022880238" evidence="2">
    <location>
        <begin position="25"/>
        <end position="285"/>
    </location>
</feature>
<keyword evidence="2" id="KW-0732">Signal</keyword>
<dbReference type="PANTHER" id="PTHR24094">
    <property type="entry name" value="SECRETED PROTEIN"/>
    <property type="match status" value="1"/>
</dbReference>
<reference evidence="4 5" key="1">
    <citation type="submission" date="2019-06" db="EMBL/GenBank/DDBJ databases">
        <title>Tsukamurella conjunctivitidis sp. nov., Tsukamurella assacharolytica sp. nov. and Tsukamurella sputae sp. nov. isolated from patients with conjunctivitis, bacteraemia (lymphoma) and respiratory infection (sputum) in Hong Kong.</title>
        <authorList>
            <person name="Teng J.L.L."/>
            <person name="Lee H.H."/>
            <person name="Fong J.Y.H."/>
            <person name="Fok K.M.N."/>
            <person name="Lau S.K.P."/>
            <person name="Woo P.C.Y."/>
        </authorList>
    </citation>
    <scope>NUCLEOTIDE SEQUENCE [LARGE SCALE GENOMIC DNA]</scope>
    <source>
        <strain evidence="4 5">HKU71</strain>
    </source>
</reference>
<feature type="compositionally biased region" description="Basic and acidic residues" evidence="1">
    <location>
        <begin position="273"/>
        <end position="285"/>
    </location>
</feature>
<protein>
    <submittedName>
        <fullName evidence="4">DUF1524 domain-containing protein</fullName>
    </submittedName>
</protein>
<dbReference type="InterPro" id="IPR008613">
    <property type="entry name" value="Excalibur_Ca-bd_domain"/>
</dbReference>
<dbReference type="Proteomes" id="UP000317291">
    <property type="component" value="Unassembled WGS sequence"/>
</dbReference>
<gene>
    <name evidence="4" type="ORF">FK529_13095</name>
</gene>
<feature type="signal peptide" evidence="2">
    <location>
        <begin position="1"/>
        <end position="24"/>
    </location>
</feature>
<dbReference type="InterPro" id="IPR011089">
    <property type="entry name" value="GmrSD_C"/>
</dbReference>
<dbReference type="PANTHER" id="PTHR24094:SF15">
    <property type="entry name" value="AMP-DEPENDENT SYNTHETASE_LIGASE DOMAIN-CONTAINING PROTEIN-RELATED"/>
    <property type="match status" value="1"/>
</dbReference>
<organism evidence="4 5">
    <name type="scientific">Tsukamurella asaccharolytica</name>
    <dbReference type="NCBI Taxonomy" id="2592067"/>
    <lineage>
        <taxon>Bacteria</taxon>
        <taxon>Bacillati</taxon>
        <taxon>Actinomycetota</taxon>
        <taxon>Actinomycetes</taxon>
        <taxon>Mycobacteriales</taxon>
        <taxon>Tsukamurellaceae</taxon>
        <taxon>Tsukamurella</taxon>
    </lineage>
</organism>
<dbReference type="RefSeq" id="WP_146561809.1">
    <property type="nucleotide sequence ID" value="NZ_VIGW01000006.1"/>
</dbReference>
<feature type="domain" description="Excalibur calcium-binding" evidence="3">
    <location>
        <begin position="249"/>
        <end position="285"/>
    </location>
</feature>
<dbReference type="AlphaFoldDB" id="A0A5C5R9A3"/>